<evidence type="ECO:0000313" key="3">
    <source>
        <dbReference type="Proteomes" id="UP001146505"/>
    </source>
</evidence>
<proteinExistence type="predicted"/>
<gene>
    <name evidence="2" type="ORF">L8U58_07595</name>
</gene>
<comment type="caution">
    <text evidence="2">The sequence shown here is derived from an EMBL/GenBank/DDBJ whole genome shotgun (WGS) entry which is preliminary data.</text>
</comment>
<keyword evidence="3" id="KW-1185">Reference proteome</keyword>
<name>A0A9X3M751_9CORY</name>
<dbReference type="EMBL" id="JAKMUV010000008">
    <property type="protein sequence ID" value="MCZ9305385.1"/>
    <property type="molecule type" value="Genomic_DNA"/>
</dbReference>
<dbReference type="AlphaFoldDB" id="A0A9X3M751"/>
<organism evidence="2 3">
    <name type="scientific">Corynebacterium macclintockiae</name>
    <dbReference type="NCBI Taxonomy" id="2913501"/>
    <lineage>
        <taxon>Bacteria</taxon>
        <taxon>Bacillati</taxon>
        <taxon>Actinomycetota</taxon>
        <taxon>Actinomycetes</taxon>
        <taxon>Mycobacteriales</taxon>
        <taxon>Corynebacteriaceae</taxon>
        <taxon>Corynebacterium</taxon>
    </lineage>
</organism>
<reference evidence="2" key="1">
    <citation type="submission" date="2022-02" db="EMBL/GenBank/DDBJ databases">
        <title>Corynebacterium sp. from urogenital microbiome.</title>
        <authorList>
            <person name="Cappelli E.A."/>
            <person name="Ribeiro T.G."/>
            <person name="Peixe L."/>
        </authorList>
    </citation>
    <scope>NUCLEOTIDE SEQUENCE</scope>
    <source>
        <strain evidence="2">C9Ua_112</strain>
    </source>
</reference>
<feature type="domain" description="LHH" evidence="1">
    <location>
        <begin position="1"/>
        <end position="78"/>
    </location>
</feature>
<dbReference type="InterPro" id="IPR026834">
    <property type="entry name" value="LHH"/>
</dbReference>
<dbReference type="Proteomes" id="UP001146505">
    <property type="component" value="Unassembled WGS sequence"/>
</dbReference>
<protein>
    <submittedName>
        <fullName evidence="2">HNH/ENDO VII family nuclease</fullName>
    </submittedName>
</protein>
<dbReference type="Pfam" id="PF14411">
    <property type="entry name" value="LHH"/>
    <property type="match status" value="1"/>
</dbReference>
<accession>A0A9X3M751</accession>
<sequence>MRHGRAPIGVDGNPVNLHHIGQDDRSAVVEITKQMHAENAKVLHIFHGMNRSEFPTDVTPVDRASFREWRHTYWKEIALDYL</sequence>
<evidence type="ECO:0000313" key="2">
    <source>
        <dbReference type="EMBL" id="MCZ9305385.1"/>
    </source>
</evidence>
<evidence type="ECO:0000259" key="1">
    <source>
        <dbReference type="Pfam" id="PF14411"/>
    </source>
</evidence>